<dbReference type="OrthoDB" id="39747at2759"/>
<organism evidence="8 9">
    <name type="scientific">Fistulifera solaris</name>
    <name type="common">Oleaginous diatom</name>
    <dbReference type="NCBI Taxonomy" id="1519565"/>
    <lineage>
        <taxon>Eukaryota</taxon>
        <taxon>Sar</taxon>
        <taxon>Stramenopiles</taxon>
        <taxon>Ochrophyta</taxon>
        <taxon>Bacillariophyta</taxon>
        <taxon>Bacillariophyceae</taxon>
        <taxon>Bacillariophycidae</taxon>
        <taxon>Naviculales</taxon>
        <taxon>Naviculaceae</taxon>
        <taxon>Fistulifera</taxon>
    </lineage>
</organism>
<keyword evidence="3" id="KW-0677">Repeat</keyword>
<dbReference type="GO" id="GO:0016020">
    <property type="term" value="C:membrane"/>
    <property type="evidence" value="ECO:0007669"/>
    <property type="project" value="UniProtKB-SubCell"/>
</dbReference>
<dbReference type="InParanoid" id="A0A1Z5KAY1"/>
<keyword evidence="4" id="KW-0472">Membrane</keyword>
<evidence type="ECO:0000256" key="3">
    <source>
        <dbReference type="ARBA" id="ARBA00022737"/>
    </source>
</evidence>
<feature type="region of interest" description="Disordered" evidence="5">
    <location>
        <begin position="129"/>
        <end position="189"/>
    </location>
</feature>
<keyword evidence="2 6" id="KW-0732">Signal</keyword>
<dbReference type="PANTHER" id="PTHR48060">
    <property type="entry name" value="DNA DAMAGE-REPAIR/TOLERATION PROTEIN DRT100"/>
    <property type="match status" value="1"/>
</dbReference>
<evidence type="ECO:0000313" key="8">
    <source>
        <dbReference type="EMBL" id="GAX23414.1"/>
    </source>
</evidence>
<evidence type="ECO:0000256" key="6">
    <source>
        <dbReference type="SAM" id="SignalP"/>
    </source>
</evidence>
<protein>
    <recommendedName>
        <fullName evidence="7">Disease resistance R13L4/SHOC-2-like LRR domain-containing protein</fullName>
    </recommendedName>
</protein>
<feature type="domain" description="Disease resistance R13L4/SHOC-2-like LRR" evidence="7">
    <location>
        <begin position="337"/>
        <end position="447"/>
    </location>
</feature>
<reference evidence="8 9" key="1">
    <citation type="journal article" date="2015" name="Plant Cell">
        <title>Oil accumulation by the oleaginous diatom Fistulifera solaris as revealed by the genome and transcriptome.</title>
        <authorList>
            <person name="Tanaka T."/>
            <person name="Maeda Y."/>
            <person name="Veluchamy A."/>
            <person name="Tanaka M."/>
            <person name="Abida H."/>
            <person name="Marechal E."/>
            <person name="Bowler C."/>
            <person name="Muto M."/>
            <person name="Sunaga Y."/>
            <person name="Tanaka M."/>
            <person name="Yoshino T."/>
            <person name="Taniguchi T."/>
            <person name="Fukuda Y."/>
            <person name="Nemoto M."/>
            <person name="Matsumoto M."/>
            <person name="Wong P.S."/>
            <person name="Aburatani S."/>
            <person name="Fujibuchi W."/>
        </authorList>
    </citation>
    <scope>NUCLEOTIDE SEQUENCE [LARGE SCALE GENOMIC DNA]</scope>
    <source>
        <strain evidence="8 9">JPCC DA0580</strain>
    </source>
</reference>
<dbReference type="InterPro" id="IPR032675">
    <property type="entry name" value="LRR_dom_sf"/>
</dbReference>
<evidence type="ECO:0000256" key="5">
    <source>
        <dbReference type="SAM" id="MobiDB-lite"/>
    </source>
</evidence>
<dbReference type="PANTHER" id="PTHR48060:SF21">
    <property type="entry name" value="L DOMAIN-LIKE PROTEIN"/>
    <property type="match status" value="1"/>
</dbReference>
<name>A0A1Z5KAY1_FISSO</name>
<comment type="caution">
    <text evidence="8">The sequence shown here is derived from an EMBL/GenBank/DDBJ whole genome shotgun (WGS) entry which is preliminary data.</text>
</comment>
<gene>
    <name evidence="8" type="ORF">FisN_15Lh136</name>
</gene>
<proteinExistence type="predicted"/>
<feature type="signal peptide" evidence="6">
    <location>
        <begin position="1"/>
        <end position="17"/>
    </location>
</feature>
<dbReference type="InterPro" id="IPR053211">
    <property type="entry name" value="DNA_repair-toleration"/>
</dbReference>
<dbReference type="SUPFAM" id="SSF52058">
    <property type="entry name" value="L domain-like"/>
    <property type="match status" value="1"/>
</dbReference>
<dbReference type="Gene3D" id="3.80.10.10">
    <property type="entry name" value="Ribonuclease Inhibitor"/>
    <property type="match status" value="2"/>
</dbReference>
<comment type="subcellular location">
    <subcellularLocation>
        <location evidence="1">Membrane</location>
    </subcellularLocation>
</comment>
<dbReference type="Proteomes" id="UP000198406">
    <property type="component" value="Unassembled WGS sequence"/>
</dbReference>
<dbReference type="InterPro" id="IPR055414">
    <property type="entry name" value="LRR_R13L4/SHOC2-like"/>
</dbReference>
<evidence type="ECO:0000256" key="1">
    <source>
        <dbReference type="ARBA" id="ARBA00004370"/>
    </source>
</evidence>
<evidence type="ECO:0000313" key="9">
    <source>
        <dbReference type="Proteomes" id="UP000198406"/>
    </source>
</evidence>
<dbReference type="Pfam" id="PF23598">
    <property type="entry name" value="LRR_14"/>
    <property type="match status" value="1"/>
</dbReference>
<evidence type="ECO:0000256" key="4">
    <source>
        <dbReference type="ARBA" id="ARBA00023136"/>
    </source>
</evidence>
<evidence type="ECO:0000259" key="7">
    <source>
        <dbReference type="Pfam" id="PF23598"/>
    </source>
</evidence>
<dbReference type="AlphaFoldDB" id="A0A1Z5KAY1"/>
<feature type="region of interest" description="Disordered" evidence="5">
    <location>
        <begin position="70"/>
        <end position="95"/>
    </location>
</feature>
<feature type="compositionally biased region" description="Polar residues" evidence="5">
    <location>
        <begin position="145"/>
        <end position="155"/>
    </location>
</feature>
<dbReference type="FunFam" id="3.80.10.10:FF:000400">
    <property type="entry name" value="Nuclear pore complex protein NUP107"/>
    <property type="match status" value="1"/>
</dbReference>
<dbReference type="EMBL" id="BDSP01000201">
    <property type="protein sequence ID" value="GAX23414.1"/>
    <property type="molecule type" value="Genomic_DNA"/>
</dbReference>
<feature type="chain" id="PRO_5012916049" description="Disease resistance R13L4/SHOC-2-like LRR domain-containing protein" evidence="6">
    <location>
        <begin position="18"/>
        <end position="492"/>
    </location>
</feature>
<feature type="compositionally biased region" description="Pro residues" evidence="5">
    <location>
        <begin position="180"/>
        <end position="189"/>
    </location>
</feature>
<accession>A0A1Z5KAY1</accession>
<sequence>MIFRFLLQSVLFSLAVAQDKAETTAHIQRNLRTSKVKSVRASDIAEADAMRDEDFKGIWRLLQNDMSMRSDVPSSMPSQSAPVPIAPTSTSAPTQSPVAVRTEAPVAAPVANPTASPTTINITDIPTRLPSQISSSAPVGGISPAPTSLESQAPSTPDPEIRSDIPSDLPSDIPSIMPFPQAPSPLDPTEPSLPPTFPCGSSPDLRELLMKVPLLGISDEEALDTEGTPQNEAFQWIVGGDPSYLCPNDPMLSQRYSLVVFYYSTNGNRWTQCEAPVDASDEAQVEEANERCNLEPLPDSGSNAWLTPGSECDWAGVVCNDDGIVEQLDMEQNGLAGTLPSELQHLSALKVLSLENGVISGVIPSEIGALTALEVLDLNFNLVGGSIPTSIYSLSTLRQLDLNDNSLTGILSPEIGNMGNLTFLQLHQNQFEGTFPSELGQLSLLEAASFESNTFEGSIPASVCSLASDGPLASLSSDCLTEVECSCCTQCF</sequence>
<evidence type="ECO:0000256" key="2">
    <source>
        <dbReference type="ARBA" id="ARBA00022729"/>
    </source>
</evidence>
<keyword evidence="9" id="KW-1185">Reference proteome</keyword>